<dbReference type="Gene3D" id="1.10.510.10">
    <property type="entry name" value="Transferase(Phosphotransferase) domain 1"/>
    <property type="match status" value="1"/>
</dbReference>
<dbReference type="Proteomes" id="UP000238479">
    <property type="component" value="Chromosome 1"/>
</dbReference>
<protein>
    <submittedName>
        <fullName evidence="1">Putative non-specific serine/threonine protein kinase</fullName>
        <ecNumber evidence="1">2.7.11.1</ecNumber>
    </submittedName>
</protein>
<dbReference type="PANTHER" id="PTHR47987:SF14">
    <property type="entry name" value="RECEPTOR-LIKE CYTOSOLIC SERINE_THREONINE-PROTEIN KINASE RBK2"/>
    <property type="match status" value="1"/>
</dbReference>
<dbReference type="AlphaFoldDB" id="A0A2P6SGY8"/>
<sequence length="140" mass="15931">MILYLIYVILAKVATETMTHHNVFNFRVHLVSLLLNILCMEKFDVYSFGVLLLELITGRPSLNYPQQSLVIWARPLLNVNDLKELFDTYIGIGDNYDSTELDHMVLTSSLCIEQFAILPPLMSQVVVLEVTTMSPSVPKK</sequence>
<comment type="caution">
    <text evidence="1">The sequence shown here is derived from an EMBL/GenBank/DDBJ whole genome shotgun (WGS) entry which is preliminary data.</text>
</comment>
<dbReference type="InterPro" id="IPR046958">
    <property type="entry name" value="RBK1/2/STUNTED"/>
</dbReference>
<dbReference type="PANTHER" id="PTHR47987">
    <property type="entry name" value="OS08G0249100 PROTEIN"/>
    <property type="match status" value="1"/>
</dbReference>
<keyword evidence="1" id="KW-0418">Kinase</keyword>
<dbReference type="Gramene" id="PRQ57955">
    <property type="protein sequence ID" value="PRQ57955"/>
    <property type="gene ID" value="RchiOBHm_Chr1g0353941"/>
</dbReference>
<dbReference type="InterPro" id="IPR011009">
    <property type="entry name" value="Kinase-like_dom_sf"/>
</dbReference>
<dbReference type="GO" id="GO:0004674">
    <property type="term" value="F:protein serine/threonine kinase activity"/>
    <property type="evidence" value="ECO:0007669"/>
    <property type="project" value="UniProtKB-KW"/>
</dbReference>
<dbReference type="OMA" id="ATETMTH"/>
<keyword evidence="2" id="KW-1185">Reference proteome</keyword>
<dbReference type="EC" id="2.7.11.1" evidence="1"/>
<accession>A0A2P6SGY8</accession>
<dbReference type="SUPFAM" id="SSF56112">
    <property type="entry name" value="Protein kinase-like (PK-like)"/>
    <property type="match status" value="1"/>
</dbReference>
<gene>
    <name evidence="1" type="ORF">RchiOBHm_Chr1g0353941</name>
</gene>
<dbReference type="STRING" id="74649.A0A2P6SGY8"/>
<evidence type="ECO:0000313" key="2">
    <source>
        <dbReference type="Proteomes" id="UP000238479"/>
    </source>
</evidence>
<evidence type="ECO:0000313" key="1">
    <source>
        <dbReference type="EMBL" id="PRQ57955.1"/>
    </source>
</evidence>
<reference evidence="1 2" key="1">
    <citation type="journal article" date="2018" name="Nat. Genet.">
        <title>The Rosa genome provides new insights in the design of modern roses.</title>
        <authorList>
            <person name="Bendahmane M."/>
        </authorList>
    </citation>
    <scope>NUCLEOTIDE SEQUENCE [LARGE SCALE GENOMIC DNA]</scope>
    <source>
        <strain evidence="2">cv. Old Blush</strain>
    </source>
</reference>
<keyword evidence="1" id="KW-0723">Serine/threonine-protein kinase</keyword>
<proteinExistence type="predicted"/>
<name>A0A2P6SGY8_ROSCH</name>
<organism evidence="1 2">
    <name type="scientific">Rosa chinensis</name>
    <name type="common">China rose</name>
    <dbReference type="NCBI Taxonomy" id="74649"/>
    <lineage>
        <taxon>Eukaryota</taxon>
        <taxon>Viridiplantae</taxon>
        <taxon>Streptophyta</taxon>
        <taxon>Embryophyta</taxon>
        <taxon>Tracheophyta</taxon>
        <taxon>Spermatophyta</taxon>
        <taxon>Magnoliopsida</taxon>
        <taxon>eudicotyledons</taxon>
        <taxon>Gunneridae</taxon>
        <taxon>Pentapetalae</taxon>
        <taxon>rosids</taxon>
        <taxon>fabids</taxon>
        <taxon>Rosales</taxon>
        <taxon>Rosaceae</taxon>
        <taxon>Rosoideae</taxon>
        <taxon>Rosoideae incertae sedis</taxon>
        <taxon>Rosa</taxon>
    </lineage>
</organism>
<keyword evidence="1" id="KW-0808">Transferase</keyword>
<dbReference type="EMBL" id="PDCK01000039">
    <property type="protein sequence ID" value="PRQ57955.1"/>
    <property type="molecule type" value="Genomic_DNA"/>
</dbReference>